<reference evidence="1" key="1">
    <citation type="submission" date="2020-12" db="EMBL/GenBank/DDBJ databases">
        <authorList>
            <consortium name="Molecular Ecology Group"/>
        </authorList>
    </citation>
    <scope>NUCLEOTIDE SEQUENCE</scope>
    <source>
        <strain evidence="1">TBG_1078</strain>
    </source>
</reference>
<proteinExistence type="predicted"/>
<protein>
    <submittedName>
        <fullName evidence="1">(raccoon dog) hypothetical protein</fullName>
    </submittedName>
</protein>
<dbReference type="Proteomes" id="UP000645828">
    <property type="component" value="Unassembled WGS sequence"/>
</dbReference>
<evidence type="ECO:0000313" key="2">
    <source>
        <dbReference type="Proteomes" id="UP000645828"/>
    </source>
</evidence>
<accession>A0A811ZDP4</accession>
<keyword evidence="2" id="KW-1185">Reference proteome</keyword>
<gene>
    <name evidence="1" type="ORF">NYPRO_LOCUS19690</name>
</gene>
<sequence>MATNCCQHFLELCEDLPVDENRAETFIAEHEACGQMYENLSFSSLSMEEYKLILCTDMWKTVQEKFAPRNPKEKQRTWARSLSHPCTKSWSFVPCYHK</sequence>
<dbReference type="AlphaFoldDB" id="A0A811ZDP4"/>
<comment type="caution">
    <text evidence="1">The sequence shown here is derived from an EMBL/GenBank/DDBJ whole genome shotgun (WGS) entry which is preliminary data.</text>
</comment>
<name>A0A811ZDP4_NYCPR</name>
<evidence type="ECO:0000313" key="1">
    <source>
        <dbReference type="EMBL" id="CAD7686897.1"/>
    </source>
</evidence>
<dbReference type="EMBL" id="CAJHUB010000762">
    <property type="protein sequence ID" value="CAD7686897.1"/>
    <property type="molecule type" value="Genomic_DNA"/>
</dbReference>
<organism evidence="1 2">
    <name type="scientific">Nyctereutes procyonoides</name>
    <name type="common">Raccoon dog</name>
    <name type="synonym">Canis procyonoides</name>
    <dbReference type="NCBI Taxonomy" id="34880"/>
    <lineage>
        <taxon>Eukaryota</taxon>
        <taxon>Metazoa</taxon>
        <taxon>Chordata</taxon>
        <taxon>Craniata</taxon>
        <taxon>Vertebrata</taxon>
        <taxon>Euteleostomi</taxon>
        <taxon>Mammalia</taxon>
        <taxon>Eutheria</taxon>
        <taxon>Laurasiatheria</taxon>
        <taxon>Carnivora</taxon>
        <taxon>Caniformia</taxon>
        <taxon>Canidae</taxon>
        <taxon>Nyctereutes</taxon>
    </lineage>
</organism>